<reference evidence="1 2" key="1">
    <citation type="submission" date="2009-11" db="EMBL/GenBank/DDBJ databases">
        <authorList>
            <person name="Weinstock G."/>
            <person name="Sodergren E."/>
            <person name="Clifton S."/>
            <person name="Fulton L."/>
            <person name="Fulton B."/>
            <person name="Courtney L."/>
            <person name="Fronick C."/>
            <person name="Harrison M."/>
            <person name="Strong C."/>
            <person name="Farmer C."/>
            <person name="Delahaunty K."/>
            <person name="Markovic C."/>
            <person name="Hall O."/>
            <person name="Minx P."/>
            <person name="Tomlinson C."/>
            <person name="Mitreva M."/>
            <person name="Nelson J."/>
            <person name="Hou S."/>
            <person name="Wollam A."/>
            <person name="Pepin K.H."/>
            <person name="Johnson M."/>
            <person name="Bhonagiri V."/>
            <person name="Nash W.E."/>
            <person name="Warren W."/>
            <person name="Chinwalla A."/>
            <person name="Mardis E.R."/>
            <person name="Wilson R.K."/>
        </authorList>
    </citation>
    <scope>NUCLEOTIDE SEQUENCE [LARGE SCALE GENOMIC DNA]</scope>
    <source>
        <strain evidence="1 2">DSM 20093</strain>
    </source>
</reference>
<sequence length="54" mass="5782">MHTDRGIIMGSAVFDGLSHTGVVAEGYMADCCLLCCQASFIRTGRMNNIGLAWS</sequence>
<protein>
    <submittedName>
        <fullName evidence="1">Uncharacterized protein</fullName>
    </submittedName>
</protein>
<dbReference type="AlphaFoldDB" id="D1NSA8"/>
<dbReference type="Proteomes" id="UP000003656">
    <property type="component" value="Unassembled WGS sequence"/>
</dbReference>
<name>D1NSA8_9BIFI</name>
<evidence type="ECO:0000313" key="2">
    <source>
        <dbReference type="Proteomes" id="UP000003656"/>
    </source>
</evidence>
<organism evidence="1 2">
    <name type="scientific">Bifidobacterium gallicum DSM 20093 = LMG 11596</name>
    <dbReference type="NCBI Taxonomy" id="561180"/>
    <lineage>
        <taxon>Bacteria</taxon>
        <taxon>Bacillati</taxon>
        <taxon>Actinomycetota</taxon>
        <taxon>Actinomycetes</taxon>
        <taxon>Bifidobacteriales</taxon>
        <taxon>Bifidobacteriaceae</taxon>
        <taxon>Bifidobacterium</taxon>
    </lineage>
</organism>
<proteinExistence type="predicted"/>
<evidence type="ECO:0000313" key="1">
    <source>
        <dbReference type="EMBL" id="EFA23560.1"/>
    </source>
</evidence>
<accession>D1NSA8</accession>
<gene>
    <name evidence="1" type="ORF">BIFGAL_02664</name>
</gene>
<dbReference type="EMBL" id="ABXB03000001">
    <property type="protein sequence ID" value="EFA23560.1"/>
    <property type="molecule type" value="Genomic_DNA"/>
</dbReference>
<dbReference type="STRING" id="561180.BIFGAL_02664"/>
<comment type="caution">
    <text evidence="1">The sequence shown here is derived from an EMBL/GenBank/DDBJ whole genome shotgun (WGS) entry which is preliminary data.</text>
</comment>